<evidence type="ECO:0000256" key="1">
    <source>
        <dbReference type="ARBA" id="ARBA00010066"/>
    </source>
</evidence>
<dbReference type="InterPro" id="IPR005124">
    <property type="entry name" value="V-ATPase_G"/>
</dbReference>
<feature type="compositionally biased region" description="Low complexity" evidence="6">
    <location>
        <begin position="15"/>
        <end position="33"/>
    </location>
</feature>
<reference evidence="7" key="1">
    <citation type="submission" date="2021-12" db="EMBL/GenBank/DDBJ databases">
        <authorList>
            <person name="King R."/>
        </authorList>
    </citation>
    <scope>NUCLEOTIDE SEQUENCE</scope>
</reference>
<dbReference type="AlphaFoldDB" id="A0A9P0FNC3"/>
<protein>
    <recommendedName>
        <fullName evidence="5">V-type proton ATPase subunit G</fullName>
    </recommendedName>
</protein>
<evidence type="ECO:0000256" key="6">
    <source>
        <dbReference type="SAM" id="MobiDB-lite"/>
    </source>
</evidence>
<dbReference type="EMBL" id="OV121138">
    <property type="protein sequence ID" value="CAH0561111.1"/>
    <property type="molecule type" value="Genomic_DNA"/>
</dbReference>
<evidence type="ECO:0000256" key="3">
    <source>
        <dbReference type="ARBA" id="ARBA00022781"/>
    </source>
</evidence>
<comment type="similarity">
    <text evidence="1 5">Belongs to the V-ATPase G subunit family.</text>
</comment>
<dbReference type="NCBIfam" id="TIGR01147">
    <property type="entry name" value="V_ATP_synt_G"/>
    <property type="match status" value="1"/>
</dbReference>
<proteinExistence type="inferred from homology"/>
<name>A0A9P0FNC3_BRAAE</name>
<dbReference type="Proteomes" id="UP001154078">
    <property type="component" value="Chromosome 7"/>
</dbReference>
<evidence type="ECO:0000256" key="4">
    <source>
        <dbReference type="ARBA" id="ARBA00023065"/>
    </source>
</evidence>
<dbReference type="GO" id="GO:0000221">
    <property type="term" value="C:vacuolar proton-transporting V-type ATPase, V1 domain"/>
    <property type="evidence" value="ECO:0007669"/>
    <property type="project" value="TreeGrafter"/>
</dbReference>
<dbReference type="GO" id="GO:0046961">
    <property type="term" value="F:proton-transporting ATPase activity, rotational mechanism"/>
    <property type="evidence" value="ECO:0007669"/>
    <property type="project" value="InterPro"/>
</dbReference>
<evidence type="ECO:0000256" key="5">
    <source>
        <dbReference type="RuleBase" id="RU364019"/>
    </source>
</evidence>
<dbReference type="PANTHER" id="PTHR12713">
    <property type="entry name" value="VACUOLAR ATP SYNTHASE SUBUNIT G"/>
    <property type="match status" value="1"/>
</dbReference>
<evidence type="ECO:0000313" key="8">
    <source>
        <dbReference type="Proteomes" id="UP001154078"/>
    </source>
</evidence>
<dbReference type="GO" id="GO:0016887">
    <property type="term" value="F:ATP hydrolysis activity"/>
    <property type="evidence" value="ECO:0007669"/>
    <property type="project" value="TreeGrafter"/>
</dbReference>
<organism evidence="7 8">
    <name type="scientific">Brassicogethes aeneus</name>
    <name type="common">Rape pollen beetle</name>
    <name type="synonym">Meligethes aeneus</name>
    <dbReference type="NCBI Taxonomy" id="1431903"/>
    <lineage>
        <taxon>Eukaryota</taxon>
        <taxon>Metazoa</taxon>
        <taxon>Ecdysozoa</taxon>
        <taxon>Arthropoda</taxon>
        <taxon>Hexapoda</taxon>
        <taxon>Insecta</taxon>
        <taxon>Pterygota</taxon>
        <taxon>Neoptera</taxon>
        <taxon>Endopterygota</taxon>
        <taxon>Coleoptera</taxon>
        <taxon>Polyphaga</taxon>
        <taxon>Cucujiformia</taxon>
        <taxon>Nitidulidae</taxon>
        <taxon>Meligethinae</taxon>
        <taxon>Brassicogethes</taxon>
    </lineage>
</organism>
<keyword evidence="3 5" id="KW-0375">Hydrogen ion transport</keyword>
<evidence type="ECO:0000313" key="7">
    <source>
        <dbReference type="EMBL" id="CAH0561111.1"/>
    </source>
</evidence>
<dbReference type="Pfam" id="PF03179">
    <property type="entry name" value="V-ATPase_G"/>
    <property type="match status" value="1"/>
</dbReference>
<keyword evidence="8" id="KW-1185">Reference proteome</keyword>
<dbReference type="PANTHER" id="PTHR12713:SF11">
    <property type="entry name" value="V-TYPE PROTON ATPASE SUBUNIT G"/>
    <property type="match status" value="1"/>
</dbReference>
<comment type="function">
    <text evidence="5">Subunit of the V1 complex of vacuolar(H+)-ATPase (V-ATPase), a multisubunit enzyme composed of a peripheral complex (V1) that hydrolyzes ATP and a membrane integral complex (V0) that translocates protons. V-ATPase is responsible for acidifying and maintaining the pH of intracellular compartments and in some cell types, is targeted to the plasma membrane, where it is responsible for acidifying the extracellular environment.</text>
</comment>
<feature type="compositionally biased region" description="Basic residues" evidence="6">
    <location>
        <begin position="1"/>
        <end position="11"/>
    </location>
</feature>
<keyword evidence="2 5" id="KW-0813">Transport</keyword>
<comment type="subunit">
    <text evidence="5">V-ATPase is a heteromultimeric enzyme made up of two complexes: the ATP-hydrolytic V1 complex and the proton translocation V0 complex.</text>
</comment>
<dbReference type="OrthoDB" id="250802at2759"/>
<sequence>MGKWNKGKRKQQTPSQSQISSRSPSPSRYSASAVPQHYANANIERILQLAQINANEVVIDARKERTKKLKTAHAEADKDVLKHRNEKDKEFLKIEEELEDKMEMITKKIDGETNAQIDVLAGSANQKKIDLVKQLVRMVCNIKPSVHPNFLLMKSANALDN</sequence>
<dbReference type="Gene3D" id="1.20.5.2950">
    <property type="match status" value="1"/>
</dbReference>
<feature type="region of interest" description="Disordered" evidence="6">
    <location>
        <begin position="1"/>
        <end position="33"/>
    </location>
</feature>
<keyword evidence="4 5" id="KW-0406">Ion transport</keyword>
<accession>A0A9P0FNC3</accession>
<evidence type="ECO:0000256" key="2">
    <source>
        <dbReference type="ARBA" id="ARBA00022448"/>
    </source>
</evidence>
<gene>
    <name evidence="7" type="ORF">MELIAE_LOCUS10726</name>
</gene>